<evidence type="ECO:0000313" key="2">
    <source>
        <dbReference type="Proteomes" id="UP000620124"/>
    </source>
</evidence>
<proteinExistence type="predicted"/>
<gene>
    <name evidence="1" type="ORF">MVEN_00786400</name>
</gene>
<protein>
    <submittedName>
        <fullName evidence="1">Uncharacterized protein</fullName>
    </submittedName>
</protein>
<sequence>MFHQPTNEAVAAMPTYRRTLSPNELSYFLPSRAYGLNDMSNRIVIHAPPSLISPLRICIAWAIMRLRHSLMSCRVEMLPGCYDDAQFVYTPPSSPGEALSEATAGVRILDDITGPALVHAFLNGPKTLSSDCLSRLDVARHGQVSPGIHEFHLVFMLHHMINDSLAMHETQHLMCELLGGSATPNGNPRTDADLRKILDHEWMRRFGTSRVAHDAIVPATEVKILGLARSKLHDAAWRVDNQNIQKRFIGGHVFPRTKSPLTDFRIIQARFDVAQTKAIFANCKAKRVTVANAVFGLFNFAWIRLCAAHPEINAPKDLPMLMYTAISLRRFLKPASPLESYMSLALEYYNVVLPAFLPRGVDPHKMFWTRSREAQRQLAKHAQSPLLLKRAVVSGKTRGERAKAWAQIDDEADGTLPSVSRAPPVPSASGPKQAPSLALLGVTHGGDCANIFRPEAYPPIKIIDLGGGSRRAPGGHAHLHPHLLWEVQYGSVVGRDGIPSWADGGVLGIRR</sequence>
<dbReference type="OrthoDB" id="2965451at2759"/>
<accession>A0A8H7D6F9</accession>
<keyword evidence="2" id="KW-1185">Reference proteome</keyword>
<dbReference type="EMBL" id="JACAZI010000005">
    <property type="protein sequence ID" value="KAF7360553.1"/>
    <property type="molecule type" value="Genomic_DNA"/>
</dbReference>
<dbReference type="Proteomes" id="UP000620124">
    <property type="component" value="Unassembled WGS sequence"/>
</dbReference>
<organism evidence="1 2">
    <name type="scientific">Mycena venus</name>
    <dbReference type="NCBI Taxonomy" id="2733690"/>
    <lineage>
        <taxon>Eukaryota</taxon>
        <taxon>Fungi</taxon>
        <taxon>Dikarya</taxon>
        <taxon>Basidiomycota</taxon>
        <taxon>Agaricomycotina</taxon>
        <taxon>Agaricomycetes</taxon>
        <taxon>Agaricomycetidae</taxon>
        <taxon>Agaricales</taxon>
        <taxon>Marasmiineae</taxon>
        <taxon>Mycenaceae</taxon>
        <taxon>Mycena</taxon>
    </lineage>
</organism>
<evidence type="ECO:0000313" key="1">
    <source>
        <dbReference type="EMBL" id="KAF7360553.1"/>
    </source>
</evidence>
<comment type="caution">
    <text evidence="1">The sequence shown here is derived from an EMBL/GenBank/DDBJ whole genome shotgun (WGS) entry which is preliminary data.</text>
</comment>
<reference evidence="1" key="1">
    <citation type="submission" date="2020-05" db="EMBL/GenBank/DDBJ databases">
        <title>Mycena genomes resolve the evolution of fungal bioluminescence.</title>
        <authorList>
            <person name="Tsai I.J."/>
        </authorList>
    </citation>
    <scope>NUCLEOTIDE SEQUENCE</scope>
    <source>
        <strain evidence="1">CCC161011</strain>
    </source>
</reference>
<name>A0A8H7D6F9_9AGAR</name>
<dbReference type="Gene3D" id="3.30.559.10">
    <property type="entry name" value="Chloramphenicol acetyltransferase-like domain"/>
    <property type="match status" value="1"/>
</dbReference>
<dbReference type="AlphaFoldDB" id="A0A8H7D6F9"/>
<dbReference type="InterPro" id="IPR023213">
    <property type="entry name" value="CAT-like_dom_sf"/>
</dbReference>